<comment type="caution">
    <text evidence="2">The sequence shown here is derived from an EMBL/GenBank/DDBJ whole genome shotgun (WGS) entry which is preliminary data.</text>
</comment>
<dbReference type="EMBL" id="JAYWIO010000002">
    <property type="protein sequence ID" value="KAK7281306.1"/>
    <property type="molecule type" value="Genomic_DNA"/>
</dbReference>
<dbReference type="Proteomes" id="UP001372338">
    <property type="component" value="Unassembled WGS sequence"/>
</dbReference>
<reference evidence="2 3" key="1">
    <citation type="submission" date="2024-01" db="EMBL/GenBank/DDBJ databases">
        <title>The genomes of 5 underutilized Papilionoideae crops provide insights into root nodulation and disease resistanc.</title>
        <authorList>
            <person name="Yuan L."/>
        </authorList>
    </citation>
    <scope>NUCLEOTIDE SEQUENCE [LARGE SCALE GENOMIC DNA]</scope>
    <source>
        <strain evidence="2">ZHUSHIDOU_FW_LH</strain>
        <tissue evidence="2">Leaf</tissue>
    </source>
</reference>
<keyword evidence="3" id="KW-1185">Reference proteome</keyword>
<feature type="region of interest" description="Disordered" evidence="1">
    <location>
        <begin position="1"/>
        <end position="21"/>
    </location>
</feature>
<dbReference type="InterPro" id="IPR012876">
    <property type="entry name" value="DUF1677_pln"/>
</dbReference>
<proteinExistence type="predicted"/>
<protein>
    <recommendedName>
        <fullName evidence="4">DUF1677 family protein</fullName>
    </recommendedName>
</protein>
<evidence type="ECO:0008006" key="4">
    <source>
        <dbReference type="Google" id="ProtNLM"/>
    </source>
</evidence>
<evidence type="ECO:0000313" key="2">
    <source>
        <dbReference type="EMBL" id="KAK7281306.1"/>
    </source>
</evidence>
<organism evidence="2 3">
    <name type="scientific">Crotalaria pallida</name>
    <name type="common">Smooth rattlebox</name>
    <name type="synonym">Crotalaria striata</name>
    <dbReference type="NCBI Taxonomy" id="3830"/>
    <lineage>
        <taxon>Eukaryota</taxon>
        <taxon>Viridiplantae</taxon>
        <taxon>Streptophyta</taxon>
        <taxon>Embryophyta</taxon>
        <taxon>Tracheophyta</taxon>
        <taxon>Spermatophyta</taxon>
        <taxon>Magnoliopsida</taxon>
        <taxon>eudicotyledons</taxon>
        <taxon>Gunneridae</taxon>
        <taxon>Pentapetalae</taxon>
        <taxon>rosids</taxon>
        <taxon>fabids</taxon>
        <taxon>Fabales</taxon>
        <taxon>Fabaceae</taxon>
        <taxon>Papilionoideae</taxon>
        <taxon>50 kb inversion clade</taxon>
        <taxon>genistoids sensu lato</taxon>
        <taxon>core genistoids</taxon>
        <taxon>Crotalarieae</taxon>
        <taxon>Crotalaria</taxon>
    </lineage>
</organism>
<gene>
    <name evidence="2" type="ORF">RIF29_09159</name>
</gene>
<name>A0AAN9ILL8_CROPI</name>
<dbReference type="Pfam" id="PF07911">
    <property type="entry name" value="DUF1677"/>
    <property type="match status" value="1"/>
</dbReference>
<sequence length="157" mass="17510">MTIPGSESHPHTAKSVPVPQPQSPQVEVECVKCDSCGFSEECTPAYISRLRNRYHGRWLCGICVEAVKNEVLKSEKLITTEEAVNRHIKLCSEFRSSTALKQAEHPISAMGRVLRRSLNSPRRPLRSNSIAALSPLDEVRTQPPLTRSESCFPSISR</sequence>
<dbReference type="AlphaFoldDB" id="A0AAN9ILL8"/>
<evidence type="ECO:0000256" key="1">
    <source>
        <dbReference type="SAM" id="MobiDB-lite"/>
    </source>
</evidence>
<dbReference type="PANTHER" id="PTHR33108">
    <property type="entry name" value="OS01G0745000 PROTEIN"/>
    <property type="match status" value="1"/>
</dbReference>
<evidence type="ECO:0000313" key="3">
    <source>
        <dbReference type="Proteomes" id="UP001372338"/>
    </source>
</evidence>
<accession>A0AAN9ILL8</accession>
<dbReference type="PANTHER" id="PTHR33108:SF3">
    <property type="entry name" value="DUF1677 FAMILY PROTEIN"/>
    <property type="match status" value="1"/>
</dbReference>